<feature type="domain" description="Carboxylesterase type B" evidence="2">
    <location>
        <begin position="6"/>
        <end position="99"/>
    </location>
</feature>
<evidence type="ECO:0000256" key="1">
    <source>
        <dbReference type="ARBA" id="ARBA00023180"/>
    </source>
</evidence>
<evidence type="ECO:0000313" key="4">
    <source>
        <dbReference type="Proteomes" id="UP000053240"/>
    </source>
</evidence>
<name>A0A194RBS3_PAPMA</name>
<evidence type="ECO:0000313" key="3">
    <source>
        <dbReference type="EMBL" id="KPJ14725.1"/>
    </source>
</evidence>
<dbReference type="PANTHER" id="PTHR11559">
    <property type="entry name" value="CARBOXYLESTERASE"/>
    <property type="match status" value="1"/>
</dbReference>
<dbReference type="InterPro" id="IPR002018">
    <property type="entry name" value="CarbesteraseB"/>
</dbReference>
<reference evidence="3 4" key="1">
    <citation type="journal article" date="2015" name="Nat. Commun.">
        <title>Outbred genome sequencing and CRISPR/Cas9 gene editing in butterflies.</title>
        <authorList>
            <person name="Li X."/>
            <person name="Fan D."/>
            <person name="Zhang W."/>
            <person name="Liu G."/>
            <person name="Zhang L."/>
            <person name="Zhao L."/>
            <person name="Fang X."/>
            <person name="Chen L."/>
            <person name="Dong Y."/>
            <person name="Chen Y."/>
            <person name="Ding Y."/>
            <person name="Zhao R."/>
            <person name="Feng M."/>
            <person name="Zhu Y."/>
            <person name="Feng Y."/>
            <person name="Jiang X."/>
            <person name="Zhu D."/>
            <person name="Xiang H."/>
            <person name="Feng X."/>
            <person name="Li S."/>
            <person name="Wang J."/>
            <person name="Zhang G."/>
            <person name="Kronforst M.R."/>
            <person name="Wang W."/>
        </authorList>
    </citation>
    <scope>NUCLEOTIDE SEQUENCE [LARGE SCALE GENOMIC DNA]</scope>
    <source>
        <strain evidence="3">Ya'a_city_454_Pm</strain>
        <tissue evidence="3">Whole body</tissue>
    </source>
</reference>
<sequence>MYELVTNQTTIFGRKFFTVYENLPYAAFLNIPYAVSPLADLRFKPPKGPHIMHKGIYDFSKEYVASSAVLNEDLSLSVYMPISNEKAKSFPIAVWVYEEDEFAKGNMGAKDVLMCLKWIRLNIYLFHGDINKVTVIGSGDGAYVVSSLLVSSAAEDLFKRVIVHGGSALSPVDYGNHNLKVINKLYQRLYGNTNIINKEKLYGYLSKAPVETLMAISDDLFDSTEIRDRQRITRAFGYTVENDKKSSFIYENPLERLWSQKPTVRPSETEVHVYYNRMNVEEAKQPTPMFYRHYFGYKYVLCFR</sequence>
<keyword evidence="4" id="KW-1185">Reference proteome</keyword>
<dbReference type="EMBL" id="KQ460436">
    <property type="protein sequence ID" value="KPJ14725.1"/>
    <property type="molecule type" value="Genomic_DNA"/>
</dbReference>
<dbReference type="STRING" id="76193.A0A194RBS3"/>
<dbReference type="InParanoid" id="A0A194RBS3"/>
<dbReference type="InterPro" id="IPR050309">
    <property type="entry name" value="Type-B_Carboxylest/Lipase"/>
</dbReference>
<feature type="domain" description="Carboxylesterase type B" evidence="2">
    <location>
        <begin position="100"/>
        <end position="261"/>
    </location>
</feature>
<dbReference type="Pfam" id="PF00135">
    <property type="entry name" value="COesterase"/>
    <property type="match status" value="2"/>
</dbReference>
<accession>A0A194RBS3</accession>
<dbReference type="SUPFAM" id="SSF53474">
    <property type="entry name" value="alpha/beta-Hydrolases"/>
    <property type="match status" value="1"/>
</dbReference>
<dbReference type="InterPro" id="IPR029058">
    <property type="entry name" value="AB_hydrolase_fold"/>
</dbReference>
<dbReference type="AlphaFoldDB" id="A0A194RBS3"/>
<dbReference type="Proteomes" id="UP000053240">
    <property type="component" value="Unassembled WGS sequence"/>
</dbReference>
<organism evidence="3 4">
    <name type="scientific">Papilio machaon</name>
    <name type="common">Old World swallowtail butterfly</name>
    <dbReference type="NCBI Taxonomy" id="76193"/>
    <lineage>
        <taxon>Eukaryota</taxon>
        <taxon>Metazoa</taxon>
        <taxon>Ecdysozoa</taxon>
        <taxon>Arthropoda</taxon>
        <taxon>Hexapoda</taxon>
        <taxon>Insecta</taxon>
        <taxon>Pterygota</taxon>
        <taxon>Neoptera</taxon>
        <taxon>Endopterygota</taxon>
        <taxon>Lepidoptera</taxon>
        <taxon>Glossata</taxon>
        <taxon>Ditrysia</taxon>
        <taxon>Papilionoidea</taxon>
        <taxon>Papilionidae</taxon>
        <taxon>Papilioninae</taxon>
        <taxon>Papilio</taxon>
    </lineage>
</organism>
<proteinExistence type="predicted"/>
<keyword evidence="1" id="KW-0325">Glycoprotein</keyword>
<gene>
    <name evidence="3" type="ORF">RR48_06899</name>
</gene>
<protein>
    <submittedName>
        <fullName evidence="3">Carboxylesterase 5A</fullName>
    </submittedName>
</protein>
<evidence type="ECO:0000259" key="2">
    <source>
        <dbReference type="Pfam" id="PF00135"/>
    </source>
</evidence>
<dbReference type="Gene3D" id="3.40.50.1820">
    <property type="entry name" value="alpha/beta hydrolase"/>
    <property type="match status" value="2"/>
</dbReference>